<name>A0A6A6R381_9PEZI</name>
<dbReference type="OrthoDB" id="3795850at2759"/>
<dbReference type="Proteomes" id="UP000799750">
    <property type="component" value="Unassembled WGS sequence"/>
</dbReference>
<protein>
    <submittedName>
        <fullName evidence="1">Uncharacterized protein</fullName>
    </submittedName>
</protein>
<evidence type="ECO:0000313" key="2">
    <source>
        <dbReference type="Proteomes" id="UP000799750"/>
    </source>
</evidence>
<evidence type="ECO:0000313" key="1">
    <source>
        <dbReference type="EMBL" id="KAF2497857.1"/>
    </source>
</evidence>
<reference evidence="1" key="1">
    <citation type="journal article" date="2020" name="Stud. Mycol.">
        <title>101 Dothideomycetes genomes: a test case for predicting lifestyles and emergence of pathogens.</title>
        <authorList>
            <person name="Haridas S."/>
            <person name="Albert R."/>
            <person name="Binder M."/>
            <person name="Bloem J."/>
            <person name="Labutti K."/>
            <person name="Salamov A."/>
            <person name="Andreopoulos B."/>
            <person name="Baker S."/>
            <person name="Barry K."/>
            <person name="Bills G."/>
            <person name="Bluhm B."/>
            <person name="Cannon C."/>
            <person name="Castanera R."/>
            <person name="Culley D."/>
            <person name="Daum C."/>
            <person name="Ezra D."/>
            <person name="Gonzalez J."/>
            <person name="Henrissat B."/>
            <person name="Kuo A."/>
            <person name="Liang C."/>
            <person name="Lipzen A."/>
            <person name="Lutzoni F."/>
            <person name="Magnuson J."/>
            <person name="Mondo S."/>
            <person name="Nolan M."/>
            <person name="Ohm R."/>
            <person name="Pangilinan J."/>
            <person name="Park H.-J."/>
            <person name="Ramirez L."/>
            <person name="Alfaro M."/>
            <person name="Sun H."/>
            <person name="Tritt A."/>
            <person name="Yoshinaga Y."/>
            <person name="Zwiers L.-H."/>
            <person name="Turgeon B."/>
            <person name="Goodwin S."/>
            <person name="Spatafora J."/>
            <person name="Crous P."/>
            <person name="Grigoriev I."/>
        </authorList>
    </citation>
    <scope>NUCLEOTIDE SEQUENCE</scope>
    <source>
        <strain evidence="1">CBS 269.34</strain>
    </source>
</reference>
<keyword evidence="2" id="KW-1185">Reference proteome</keyword>
<dbReference type="AlphaFoldDB" id="A0A6A6R381"/>
<proteinExistence type="predicted"/>
<accession>A0A6A6R381</accession>
<gene>
    <name evidence="1" type="ORF">BU16DRAFT_559583</name>
</gene>
<sequence>MSALGPLYSSETATGITWGMPVSVVALGASLDRFTKLLPQLQTLRLCHRYGKGDDVHLTKLPNELLEMVINELYHIEPRTTWPEWERELKCFEGNCTPISHFEGHDGLDPHDLLLQYFEHEDPYSLPENEIKDRLHEALLAYQWHPPTSVRESHPHYQRKMQWKCRLTQDPPGPCGFAKYDHILKAHFGLEAFIAHRKVPDKLRSTFPCPGWDSRCNTTVCYLTLPEGTIKQEADDEGGLTEEPVSRPNGWKKYGNSSFMTCYVDPELLNITKNQKLRFKKVQTVLGIGPQLHLTGLTRSQAGKTTAKTDDCALETTKTKLNNAIDRLAASRVRREHHGGDAILEEIETVLLPELSALMEWPKLLNVAKTTFGLQVRRD</sequence>
<organism evidence="1 2">
    <name type="scientific">Lophium mytilinum</name>
    <dbReference type="NCBI Taxonomy" id="390894"/>
    <lineage>
        <taxon>Eukaryota</taxon>
        <taxon>Fungi</taxon>
        <taxon>Dikarya</taxon>
        <taxon>Ascomycota</taxon>
        <taxon>Pezizomycotina</taxon>
        <taxon>Dothideomycetes</taxon>
        <taxon>Pleosporomycetidae</taxon>
        <taxon>Mytilinidiales</taxon>
        <taxon>Mytilinidiaceae</taxon>
        <taxon>Lophium</taxon>
    </lineage>
</organism>
<dbReference type="EMBL" id="MU004186">
    <property type="protein sequence ID" value="KAF2497857.1"/>
    <property type="molecule type" value="Genomic_DNA"/>
</dbReference>